<organism evidence="1">
    <name type="scientific">Rhizophora mucronata</name>
    <name type="common">Asiatic mangrove</name>
    <dbReference type="NCBI Taxonomy" id="61149"/>
    <lineage>
        <taxon>Eukaryota</taxon>
        <taxon>Viridiplantae</taxon>
        <taxon>Streptophyta</taxon>
        <taxon>Embryophyta</taxon>
        <taxon>Tracheophyta</taxon>
        <taxon>Spermatophyta</taxon>
        <taxon>Magnoliopsida</taxon>
        <taxon>eudicotyledons</taxon>
        <taxon>Gunneridae</taxon>
        <taxon>Pentapetalae</taxon>
        <taxon>rosids</taxon>
        <taxon>fabids</taxon>
        <taxon>Malpighiales</taxon>
        <taxon>Rhizophoraceae</taxon>
        <taxon>Rhizophora</taxon>
    </lineage>
</organism>
<reference evidence="1" key="1">
    <citation type="submission" date="2018-02" db="EMBL/GenBank/DDBJ databases">
        <title>Rhizophora mucronata_Transcriptome.</title>
        <authorList>
            <person name="Meera S.P."/>
            <person name="Sreeshan A."/>
            <person name="Augustine A."/>
        </authorList>
    </citation>
    <scope>NUCLEOTIDE SEQUENCE</scope>
    <source>
        <tissue evidence="1">Leaf</tissue>
    </source>
</reference>
<dbReference type="EMBL" id="GGEC01007574">
    <property type="protein sequence ID" value="MBW88057.1"/>
    <property type="molecule type" value="Transcribed_RNA"/>
</dbReference>
<sequence length="21" mass="2392">MRAQLALSQILGDYILKTPFL</sequence>
<dbReference type="AlphaFoldDB" id="A0A2P2J3X6"/>
<protein>
    <submittedName>
        <fullName evidence="2">125 kDa kinesin-related protein isoform X2</fullName>
    </submittedName>
</protein>
<dbReference type="EMBL" id="GGEC01007575">
    <property type="protein sequence ID" value="MBW88058.1"/>
    <property type="molecule type" value="Transcribed_RNA"/>
</dbReference>
<evidence type="ECO:0000313" key="1">
    <source>
        <dbReference type="EMBL" id="MBW88057.1"/>
    </source>
</evidence>
<name>A0A2P2J3X6_RHIMU</name>
<evidence type="ECO:0000313" key="2">
    <source>
        <dbReference type="EMBL" id="MBW88058.1"/>
    </source>
</evidence>
<accession>A0A2P2J3X6</accession>
<proteinExistence type="predicted"/>